<sequence>MNREPHKPDAMERELLEHYRRHSHDEPSASLDQRILAAAAAQAARNRPERRPSLGERLHAWLLGAGGRQRWAVAVAGFATLGIGLSLTLRTQEEARQRFDAPAASPAPYSAPAPAAAPMSRAAPATLASPPAQVEKKASAMADSVSDEARQAESMRLEEAVPKEEMAKAKAASAGIDTDLRRVLELEKAGKRDEAHKLLDELQARYPQRDIAAELRELEGER</sequence>
<proteinExistence type="predicted"/>
<evidence type="ECO:0000313" key="2">
    <source>
        <dbReference type="EMBL" id="QEY63942.1"/>
    </source>
</evidence>
<feature type="region of interest" description="Disordered" evidence="1">
    <location>
        <begin position="97"/>
        <end position="174"/>
    </location>
</feature>
<keyword evidence="3" id="KW-1185">Reference proteome</keyword>
<organism evidence="2 3">
    <name type="scientific">Metapseudomonas lalkuanensis</name>
    <dbReference type="NCBI Taxonomy" id="2604832"/>
    <lineage>
        <taxon>Bacteria</taxon>
        <taxon>Pseudomonadati</taxon>
        <taxon>Pseudomonadota</taxon>
        <taxon>Gammaproteobacteria</taxon>
        <taxon>Pseudomonadales</taxon>
        <taxon>Pseudomonadaceae</taxon>
        <taxon>Metapseudomonas</taxon>
    </lineage>
</organism>
<feature type="compositionally biased region" description="Low complexity" evidence="1">
    <location>
        <begin position="101"/>
        <end position="125"/>
    </location>
</feature>
<dbReference type="KEGG" id="plal:FXN65_18495"/>
<gene>
    <name evidence="2" type="ORF">FXN65_18495</name>
</gene>
<dbReference type="AlphaFoldDB" id="A0A5J6QQE2"/>
<protein>
    <submittedName>
        <fullName evidence="2">Uncharacterized protein</fullName>
    </submittedName>
</protein>
<evidence type="ECO:0000256" key="1">
    <source>
        <dbReference type="SAM" id="MobiDB-lite"/>
    </source>
</evidence>
<accession>A0A5J6QQE2</accession>
<dbReference type="Proteomes" id="UP000327179">
    <property type="component" value="Chromosome"/>
</dbReference>
<dbReference type="EMBL" id="CP043311">
    <property type="protein sequence ID" value="QEY63942.1"/>
    <property type="molecule type" value="Genomic_DNA"/>
</dbReference>
<reference evidence="2 3" key="1">
    <citation type="submission" date="2019-08" db="EMBL/GenBank/DDBJ databases">
        <title>Whole-genome Sequencing of e-waste polymer degrading bacterium Pseudomonas sp. strain PE08.</title>
        <authorList>
            <person name="Kirdat K."/>
            <person name="Debbarma P."/>
            <person name="Narawade N."/>
            <person name="Suyal D."/>
            <person name="Thorat V."/>
            <person name="Shouche Y."/>
            <person name="Goel R."/>
            <person name="Yadav A."/>
        </authorList>
    </citation>
    <scope>NUCLEOTIDE SEQUENCE [LARGE SCALE GENOMIC DNA]</scope>
    <source>
        <strain evidence="2 3">PE08</strain>
    </source>
</reference>
<dbReference type="RefSeq" id="WP_151135106.1">
    <property type="nucleotide sequence ID" value="NZ_CP043311.1"/>
</dbReference>
<feature type="compositionally biased region" description="Basic and acidic residues" evidence="1">
    <location>
        <begin position="147"/>
        <end position="168"/>
    </location>
</feature>
<feature type="compositionally biased region" description="Basic and acidic residues" evidence="1">
    <location>
        <begin position="1"/>
        <end position="27"/>
    </location>
</feature>
<name>A0A5J6QQE2_9GAMM</name>
<feature type="region of interest" description="Disordered" evidence="1">
    <location>
        <begin position="1"/>
        <end position="31"/>
    </location>
</feature>
<evidence type="ECO:0000313" key="3">
    <source>
        <dbReference type="Proteomes" id="UP000327179"/>
    </source>
</evidence>